<evidence type="ECO:0008006" key="8">
    <source>
        <dbReference type="Google" id="ProtNLM"/>
    </source>
</evidence>
<evidence type="ECO:0000256" key="5">
    <source>
        <dbReference type="SAM" id="MobiDB-lite"/>
    </source>
</evidence>
<keyword evidence="7" id="KW-1185">Reference proteome</keyword>
<evidence type="ECO:0000256" key="3">
    <source>
        <dbReference type="ARBA" id="ARBA00022829"/>
    </source>
</evidence>
<evidence type="ECO:0000256" key="4">
    <source>
        <dbReference type="ARBA" id="ARBA00023306"/>
    </source>
</evidence>
<keyword evidence="3" id="KW-0159">Chromosome partition</keyword>
<sequence length="229" mass="24419">MQPELVDTGKLQRELEALLFVASEALSIRELAKLTGAEQSEVTVALQKIDEEFAHRGIVLREIAGGYRFASAPAAREAVEAYLLPPKTNLSPAALETIAIVAYMQPVTKGEIEGIRGVSADSVIATLVDRRFLVESGRKDVPGRPMLYKTTDEFLEAFGLRNLEELPPIDLDGTAPIELALPIPTAPAHDSAGVPASADELEPEPEPDDPRTDGASAAGSETEPQPSAV</sequence>
<dbReference type="GO" id="GO:0051304">
    <property type="term" value="P:chromosome separation"/>
    <property type="evidence" value="ECO:0007669"/>
    <property type="project" value="InterPro"/>
</dbReference>
<dbReference type="EMBL" id="AP025523">
    <property type="protein sequence ID" value="BDE05358.1"/>
    <property type="molecule type" value="Genomic_DNA"/>
</dbReference>
<dbReference type="Pfam" id="PF04079">
    <property type="entry name" value="SMC_ScpB"/>
    <property type="match status" value="1"/>
</dbReference>
<evidence type="ECO:0000313" key="6">
    <source>
        <dbReference type="EMBL" id="BDE05358.1"/>
    </source>
</evidence>
<dbReference type="PANTHER" id="PTHR34298">
    <property type="entry name" value="SEGREGATION AND CONDENSATION PROTEIN B"/>
    <property type="match status" value="1"/>
</dbReference>
<dbReference type="KEGG" id="vab:WPS_06340"/>
<keyword evidence="4" id="KW-0131">Cell cycle</keyword>
<feature type="region of interest" description="Disordered" evidence="5">
    <location>
        <begin position="183"/>
        <end position="229"/>
    </location>
</feature>
<dbReference type="SUPFAM" id="SSF46785">
    <property type="entry name" value="Winged helix' DNA-binding domain"/>
    <property type="match status" value="2"/>
</dbReference>
<gene>
    <name evidence="6" type="ORF">WPS_06340</name>
</gene>
<keyword evidence="1" id="KW-0963">Cytoplasm</keyword>
<dbReference type="NCBIfam" id="TIGR00281">
    <property type="entry name" value="SMC-Scp complex subunit ScpB"/>
    <property type="match status" value="1"/>
</dbReference>
<accession>A0AAN1XTF4</accession>
<dbReference type="InterPro" id="IPR036390">
    <property type="entry name" value="WH_DNA-bd_sf"/>
</dbReference>
<protein>
    <recommendedName>
        <fullName evidence="8">SMC-Scp complex subunit ScpB</fullName>
    </recommendedName>
</protein>
<dbReference type="GO" id="GO:0051301">
    <property type="term" value="P:cell division"/>
    <property type="evidence" value="ECO:0007669"/>
    <property type="project" value="UniProtKB-KW"/>
</dbReference>
<organism evidence="6 7">
    <name type="scientific">Vulcanimicrobium alpinum</name>
    <dbReference type="NCBI Taxonomy" id="3016050"/>
    <lineage>
        <taxon>Bacteria</taxon>
        <taxon>Bacillati</taxon>
        <taxon>Vulcanimicrobiota</taxon>
        <taxon>Vulcanimicrobiia</taxon>
        <taxon>Vulcanimicrobiales</taxon>
        <taxon>Vulcanimicrobiaceae</taxon>
        <taxon>Vulcanimicrobium</taxon>
    </lineage>
</organism>
<keyword evidence="2" id="KW-0132">Cell division</keyword>
<reference evidence="6 7" key="1">
    <citation type="journal article" date="2022" name="ISME Commun">
        <title>Vulcanimicrobium alpinus gen. nov. sp. nov., the first cultivated representative of the candidate phylum 'Eremiobacterota', is a metabolically versatile aerobic anoxygenic phototroph.</title>
        <authorList>
            <person name="Yabe S."/>
            <person name="Muto K."/>
            <person name="Abe K."/>
            <person name="Yokota A."/>
            <person name="Staudigel H."/>
            <person name="Tebo B.M."/>
        </authorList>
    </citation>
    <scope>NUCLEOTIDE SEQUENCE [LARGE SCALE GENOMIC DNA]</scope>
    <source>
        <strain evidence="6 7">WC8-2</strain>
    </source>
</reference>
<dbReference type="InterPro" id="IPR036388">
    <property type="entry name" value="WH-like_DNA-bd_sf"/>
</dbReference>
<dbReference type="Proteomes" id="UP001317532">
    <property type="component" value="Chromosome"/>
</dbReference>
<dbReference type="InterPro" id="IPR005234">
    <property type="entry name" value="ScpB_csome_segregation"/>
</dbReference>
<dbReference type="Gene3D" id="1.10.10.10">
    <property type="entry name" value="Winged helix-like DNA-binding domain superfamily/Winged helix DNA-binding domain"/>
    <property type="match status" value="2"/>
</dbReference>
<evidence type="ECO:0000313" key="7">
    <source>
        <dbReference type="Proteomes" id="UP001317532"/>
    </source>
</evidence>
<proteinExistence type="predicted"/>
<dbReference type="RefSeq" id="WP_317996405.1">
    <property type="nucleotide sequence ID" value="NZ_AP025523.1"/>
</dbReference>
<dbReference type="AlphaFoldDB" id="A0AAN1XTF4"/>
<dbReference type="PANTHER" id="PTHR34298:SF2">
    <property type="entry name" value="SEGREGATION AND CONDENSATION PROTEIN B"/>
    <property type="match status" value="1"/>
</dbReference>
<evidence type="ECO:0000256" key="1">
    <source>
        <dbReference type="ARBA" id="ARBA00022490"/>
    </source>
</evidence>
<evidence type="ECO:0000256" key="2">
    <source>
        <dbReference type="ARBA" id="ARBA00022618"/>
    </source>
</evidence>
<name>A0AAN1XTF4_UNVUL</name>